<protein>
    <submittedName>
        <fullName evidence="2">Uncharacterized protein</fullName>
    </submittedName>
</protein>
<proteinExistence type="predicted"/>
<evidence type="ECO:0000313" key="1">
    <source>
        <dbReference type="EMBL" id="PXX42279.1"/>
    </source>
</evidence>
<gene>
    <name evidence="2" type="ORF">DFR60_1231</name>
    <name evidence="1" type="ORF">DFR60_1401</name>
</gene>
<dbReference type="Proteomes" id="UP000248057">
    <property type="component" value="Unassembled WGS sequence"/>
</dbReference>
<reference evidence="2 3" key="1">
    <citation type="submission" date="2018-05" db="EMBL/GenBank/DDBJ databases">
        <title>Genomic Encyclopedia of Type Strains, Phase IV (KMG-IV): sequencing the most valuable type-strain genomes for metagenomic binning, comparative biology and taxonomic classification.</title>
        <authorList>
            <person name="Goeker M."/>
        </authorList>
    </citation>
    <scope>NUCLEOTIDE SEQUENCE [LARGE SCALE GENOMIC DNA]</scope>
    <source>
        <strain evidence="2 3">DSM 24995</strain>
    </source>
</reference>
<name>A0A2V3XUT0_9FIRM</name>
<comment type="caution">
    <text evidence="2">The sequence shown here is derived from an EMBL/GenBank/DDBJ whole genome shotgun (WGS) entry which is preliminary data.</text>
</comment>
<dbReference type="EMBL" id="QJKD01000040">
    <property type="protein sequence ID" value="PXX42279.1"/>
    <property type="molecule type" value="Genomic_DNA"/>
</dbReference>
<sequence length="38" mass="4495">KWLKEEKAHVCWGKGKYALFTTFFLYVSKNKDGLGKWS</sequence>
<dbReference type="AlphaFoldDB" id="A0A2V3XUT0"/>
<accession>A0A2V3XUT0</accession>
<evidence type="ECO:0000313" key="2">
    <source>
        <dbReference type="EMBL" id="PXX45759.1"/>
    </source>
</evidence>
<organism evidence="2 3">
    <name type="scientific">Hungatella effluvii</name>
    <dbReference type="NCBI Taxonomy" id="1096246"/>
    <lineage>
        <taxon>Bacteria</taxon>
        <taxon>Bacillati</taxon>
        <taxon>Bacillota</taxon>
        <taxon>Clostridia</taxon>
        <taxon>Lachnospirales</taxon>
        <taxon>Lachnospiraceae</taxon>
        <taxon>Hungatella</taxon>
    </lineage>
</organism>
<feature type="non-terminal residue" evidence="2">
    <location>
        <position position="1"/>
    </location>
</feature>
<keyword evidence="3" id="KW-1185">Reference proteome</keyword>
<evidence type="ECO:0000313" key="3">
    <source>
        <dbReference type="Proteomes" id="UP000248057"/>
    </source>
</evidence>
<dbReference type="EMBL" id="QJKD01000023">
    <property type="protein sequence ID" value="PXX45759.1"/>
    <property type="molecule type" value="Genomic_DNA"/>
</dbReference>